<sequence length="204" mass="22526">MELIWHHLPPDVAPDTRLLPGLHLLLDEGDSAKHRLLPWLAGVQNPPAPGQVQCGDWQGGTQAYRAQAMAVPLTDCDPQQPVADWLTALQQRWPDWDGTAWQQHVAGFALEPHLEKAWWQLSTGTQRKFWQAAALASGAAITLIDAPDAGLDRASIEYLGQALDALADQIAQAERPRWILVAHHDTLPGVQWDEVVQLPTDTNC</sequence>
<name>A0A939H196_9BURK</name>
<keyword evidence="1" id="KW-0067">ATP-binding</keyword>
<organism evidence="1 2">
    <name type="scientific">Comamonas denitrificans</name>
    <dbReference type="NCBI Taxonomy" id="117506"/>
    <lineage>
        <taxon>Bacteria</taxon>
        <taxon>Pseudomonadati</taxon>
        <taxon>Pseudomonadota</taxon>
        <taxon>Betaproteobacteria</taxon>
        <taxon>Burkholderiales</taxon>
        <taxon>Comamonadaceae</taxon>
        <taxon>Comamonas</taxon>
    </lineage>
</organism>
<dbReference type="RefSeq" id="WP_207575499.1">
    <property type="nucleotide sequence ID" value="NZ_JAFNME010000019.1"/>
</dbReference>
<keyword evidence="1" id="KW-0547">Nucleotide-binding</keyword>
<reference evidence="1" key="1">
    <citation type="submission" date="2021-03" db="EMBL/GenBank/DDBJ databases">
        <title>Comamonas denitrificans.</title>
        <authorList>
            <person name="Finster K."/>
        </authorList>
    </citation>
    <scope>NUCLEOTIDE SEQUENCE</scope>
    <source>
        <strain evidence="1">MM2021_4</strain>
    </source>
</reference>
<comment type="caution">
    <text evidence="1">The sequence shown here is derived from an EMBL/GenBank/DDBJ whole genome shotgun (WGS) entry which is preliminary data.</text>
</comment>
<accession>A0A939H196</accession>
<dbReference type="InterPro" id="IPR027417">
    <property type="entry name" value="P-loop_NTPase"/>
</dbReference>
<protein>
    <submittedName>
        <fullName evidence="1">ABC transporter ATP-binding protein</fullName>
    </submittedName>
</protein>
<dbReference type="AlphaFoldDB" id="A0A939H196"/>
<proteinExistence type="predicted"/>
<dbReference type="Proteomes" id="UP000664731">
    <property type="component" value="Unassembled WGS sequence"/>
</dbReference>
<gene>
    <name evidence="1" type="ORF">J1777_09525</name>
</gene>
<dbReference type="SUPFAM" id="SSF52540">
    <property type="entry name" value="P-loop containing nucleoside triphosphate hydrolases"/>
    <property type="match status" value="1"/>
</dbReference>
<evidence type="ECO:0000313" key="1">
    <source>
        <dbReference type="EMBL" id="MBO1250058.1"/>
    </source>
</evidence>
<dbReference type="GO" id="GO:0005524">
    <property type="term" value="F:ATP binding"/>
    <property type="evidence" value="ECO:0007669"/>
    <property type="project" value="UniProtKB-KW"/>
</dbReference>
<evidence type="ECO:0000313" key="2">
    <source>
        <dbReference type="Proteomes" id="UP000664731"/>
    </source>
</evidence>
<dbReference type="EMBL" id="JAFNME010000019">
    <property type="protein sequence ID" value="MBO1250058.1"/>
    <property type="molecule type" value="Genomic_DNA"/>
</dbReference>
<dbReference type="Gene3D" id="3.40.50.300">
    <property type="entry name" value="P-loop containing nucleotide triphosphate hydrolases"/>
    <property type="match status" value="1"/>
</dbReference>
<keyword evidence="2" id="KW-1185">Reference proteome</keyword>